<organism evidence="2 3">
    <name type="scientific">Puccinia sorghi</name>
    <dbReference type="NCBI Taxonomy" id="27349"/>
    <lineage>
        <taxon>Eukaryota</taxon>
        <taxon>Fungi</taxon>
        <taxon>Dikarya</taxon>
        <taxon>Basidiomycota</taxon>
        <taxon>Pucciniomycotina</taxon>
        <taxon>Pucciniomycetes</taxon>
        <taxon>Pucciniales</taxon>
        <taxon>Pucciniaceae</taxon>
        <taxon>Puccinia</taxon>
    </lineage>
</organism>
<reference evidence="2 3" key="1">
    <citation type="submission" date="2015-08" db="EMBL/GenBank/DDBJ databases">
        <title>Next Generation Sequencing and Analysis of the Genome of Puccinia sorghi L Schw, the Causal Agent of Maize Common Rust.</title>
        <authorList>
            <person name="Rochi L."/>
            <person name="Burguener G."/>
            <person name="Darino M."/>
            <person name="Turjanski A."/>
            <person name="Kreff E."/>
            <person name="Dieguez M.J."/>
            <person name="Sacco F."/>
        </authorList>
    </citation>
    <scope>NUCLEOTIDE SEQUENCE [LARGE SCALE GENOMIC DNA]</scope>
    <source>
        <strain evidence="2 3">RO10H11247</strain>
    </source>
</reference>
<dbReference type="AlphaFoldDB" id="A0A0L6UEK1"/>
<keyword evidence="3" id="KW-1185">Reference proteome</keyword>
<feature type="domain" description="Phorbol-ester/DAG-type" evidence="1">
    <location>
        <begin position="1"/>
        <end position="51"/>
    </location>
</feature>
<dbReference type="PROSITE" id="PS50081">
    <property type="entry name" value="ZF_DAG_PE_2"/>
    <property type="match status" value="1"/>
</dbReference>
<dbReference type="Proteomes" id="UP000037035">
    <property type="component" value="Unassembled WGS sequence"/>
</dbReference>
<protein>
    <recommendedName>
        <fullName evidence="1">Phorbol-ester/DAG-type domain-containing protein</fullName>
    </recommendedName>
</protein>
<dbReference type="VEuPathDB" id="FungiDB:VP01_745g6"/>
<dbReference type="EMBL" id="LAVV01012894">
    <property type="protein sequence ID" value="KNZ46225.1"/>
    <property type="molecule type" value="Genomic_DNA"/>
</dbReference>
<sequence length="74" mass="8066">MHSLAICQLCDTHYLLSMSLEYLGINYQARYGMTCSISAHVKCEPRVPSNCSGGTTYLGPKQHVSITLSGPPFS</sequence>
<name>A0A0L6UEK1_9BASI</name>
<evidence type="ECO:0000313" key="3">
    <source>
        <dbReference type="Proteomes" id="UP000037035"/>
    </source>
</evidence>
<accession>A0A0L6UEK1</accession>
<gene>
    <name evidence="2" type="ORF">VP01_745g6</name>
</gene>
<dbReference type="InterPro" id="IPR002219">
    <property type="entry name" value="PKC_DAG/PE"/>
</dbReference>
<dbReference type="OrthoDB" id="8783038at2759"/>
<evidence type="ECO:0000259" key="1">
    <source>
        <dbReference type="PROSITE" id="PS50081"/>
    </source>
</evidence>
<evidence type="ECO:0000313" key="2">
    <source>
        <dbReference type="EMBL" id="KNZ46225.1"/>
    </source>
</evidence>
<proteinExistence type="predicted"/>
<comment type="caution">
    <text evidence="2">The sequence shown here is derived from an EMBL/GenBank/DDBJ whole genome shotgun (WGS) entry which is preliminary data.</text>
</comment>